<dbReference type="PANTHER" id="PTHR46401:SF2">
    <property type="entry name" value="GLYCOSYLTRANSFERASE WBBK-RELATED"/>
    <property type="match status" value="1"/>
</dbReference>
<dbReference type="Pfam" id="PF13439">
    <property type="entry name" value="Glyco_transf_4"/>
    <property type="match status" value="1"/>
</dbReference>
<evidence type="ECO:0000259" key="2">
    <source>
        <dbReference type="Pfam" id="PF00534"/>
    </source>
</evidence>
<keyword evidence="1" id="KW-0808">Transferase</keyword>
<dbReference type="EMBL" id="PEVC01000005">
    <property type="protein sequence ID" value="PIV01933.1"/>
    <property type="molecule type" value="Genomic_DNA"/>
</dbReference>
<dbReference type="AlphaFoldDB" id="A0A2M7BFQ0"/>
<dbReference type="Proteomes" id="UP000229631">
    <property type="component" value="Unassembled WGS sequence"/>
</dbReference>
<dbReference type="SUPFAM" id="SSF53756">
    <property type="entry name" value="UDP-Glycosyltransferase/glycogen phosphorylase"/>
    <property type="match status" value="1"/>
</dbReference>
<evidence type="ECO:0000259" key="3">
    <source>
        <dbReference type="Pfam" id="PF13439"/>
    </source>
</evidence>
<dbReference type="FunFam" id="3.40.50.2000:FF:000119">
    <property type="entry name" value="Glycosyl transferase group 1"/>
    <property type="match status" value="1"/>
</dbReference>
<dbReference type="PANTHER" id="PTHR46401">
    <property type="entry name" value="GLYCOSYLTRANSFERASE WBBK-RELATED"/>
    <property type="match status" value="1"/>
</dbReference>
<reference evidence="5" key="1">
    <citation type="submission" date="2017-09" db="EMBL/GenBank/DDBJ databases">
        <title>Depth-based differentiation of microbial function through sediment-hosted aquifers and enrichment of novel symbionts in the deep terrestrial subsurface.</title>
        <authorList>
            <person name="Probst A.J."/>
            <person name="Ladd B."/>
            <person name="Jarett J.K."/>
            <person name="Geller-Mcgrath D.E."/>
            <person name="Sieber C.M.K."/>
            <person name="Emerson J.B."/>
            <person name="Anantharaman K."/>
            <person name="Thomas B.C."/>
            <person name="Malmstrom R."/>
            <person name="Stieglmeier M."/>
            <person name="Klingl A."/>
            <person name="Woyke T."/>
            <person name="Ryan C.M."/>
            <person name="Banfield J.F."/>
        </authorList>
    </citation>
    <scope>NUCLEOTIDE SEQUENCE [LARGE SCALE GENOMIC DNA]</scope>
</reference>
<dbReference type="GO" id="GO:0016757">
    <property type="term" value="F:glycosyltransferase activity"/>
    <property type="evidence" value="ECO:0007669"/>
    <property type="project" value="InterPro"/>
</dbReference>
<dbReference type="CDD" id="cd03809">
    <property type="entry name" value="GT4_MtfB-like"/>
    <property type="match status" value="1"/>
</dbReference>
<evidence type="ECO:0008006" key="6">
    <source>
        <dbReference type="Google" id="ProtNLM"/>
    </source>
</evidence>
<feature type="non-terminal residue" evidence="4">
    <location>
        <position position="1"/>
    </location>
</feature>
<organism evidence="4 5">
    <name type="scientific">Candidatus Shapirobacteria bacterium CG03_land_8_20_14_0_80_39_12</name>
    <dbReference type="NCBI Taxonomy" id="1974879"/>
    <lineage>
        <taxon>Bacteria</taxon>
        <taxon>Candidatus Shapironibacteriota</taxon>
    </lineage>
</organism>
<evidence type="ECO:0000313" key="4">
    <source>
        <dbReference type="EMBL" id="PIV01933.1"/>
    </source>
</evidence>
<protein>
    <recommendedName>
        <fullName evidence="6">Glycosyltransferase family 1 protein</fullName>
    </recommendedName>
</protein>
<proteinExistence type="predicted"/>
<comment type="caution">
    <text evidence="4">The sequence shown here is derived from an EMBL/GenBank/DDBJ whole genome shotgun (WGS) entry which is preliminary data.</text>
</comment>
<evidence type="ECO:0000313" key="5">
    <source>
        <dbReference type="Proteomes" id="UP000229631"/>
    </source>
</evidence>
<feature type="domain" description="Glycosyl transferase family 1" evidence="2">
    <location>
        <begin position="142"/>
        <end position="303"/>
    </location>
</feature>
<evidence type="ECO:0000256" key="1">
    <source>
        <dbReference type="ARBA" id="ARBA00022679"/>
    </source>
</evidence>
<dbReference type="InterPro" id="IPR001296">
    <property type="entry name" value="Glyco_trans_1"/>
</dbReference>
<dbReference type="GO" id="GO:0009103">
    <property type="term" value="P:lipopolysaccharide biosynthetic process"/>
    <property type="evidence" value="ECO:0007669"/>
    <property type="project" value="TreeGrafter"/>
</dbReference>
<gene>
    <name evidence="4" type="ORF">COS54_00185</name>
</gene>
<dbReference type="Pfam" id="PF00534">
    <property type="entry name" value="Glycos_transf_1"/>
    <property type="match status" value="1"/>
</dbReference>
<dbReference type="Gene3D" id="3.40.50.2000">
    <property type="entry name" value="Glycogen Phosphorylase B"/>
    <property type="match status" value="2"/>
</dbReference>
<sequence>ENIKTENVKKKFFPFPPKALELLWNGIHVFPIENLIGEIDVFHSSDWLEPPTIKAKRVTTIHDLTVFKYPETFVARGGHDIVENQKRKLFFVKQYGDKIIAVSETTKQDIIDILKIPEKKIKVVYEAADPDFSPRPVSQIQKVKEKFLINNGRYLLCVGAREPRKNLNRLIAAFVEIAGANPDLSLVIVGKYGWGDDINQNTKNQIPKIKLLGFVEKEDLAALYSGAEGFIYPSLYEGFGLPILEAMACGCPVITSNLGSMKEIAGESALLIEPENVESIAGAISKICRNKKVSEELKIKGFKRAGEFNWQKTASQTLEVYRALF</sequence>
<name>A0A2M7BFQ0_9BACT</name>
<accession>A0A2M7BFQ0</accession>
<dbReference type="InterPro" id="IPR028098">
    <property type="entry name" value="Glyco_trans_4-like_N"/>
</dbReference>
<feature type="domain" description="Glycosyltransferase subfamily 4-like N-terminal" evidence="3">
    <location>
        <begin position="12"/>
        <end position="131"/>
    </location>
</feature>